<dbReference type="AlphaFoldDB" id="W4Q3B5"/>
<evidence type="ECO:0000313" key="1">
    <source>
        <dbReference type="EMBL" id="GAE26420.1"/>
    </source>
</evidence>
<dbReference type="PANTHER" id="PTHR30292">
    <property type="entry name" value="UNCHARACTERIZED PROTEIN YBGL-RELATED"/>
    <property type="match status" value="1"/>
</dbReference>
<comment type="caution">
    <text evidence="1">The sequence shown here is derived from an EMBL/GenBank/DDBJ whole genome shotgun (WGS) entry which is preliminary data.</text>
</comment>
<dbReference type="PANTHER" id="PTHR30292:SF0">
    <property type="entry name" value="5-OXOPROLINASE SUBUNIT A"/>
    <property type="match status" value="1"/>
</dbReference>
<dbReference type="Proteomes" id="UP000018890">
    <property type="component" value="Unassembled WGS sequence"/>
</dbReference>
<dbReference type="Pfam" id="PF03746">
    <property type="entry name" value="LamB_YcsF"/>
    <property type="match status" value="1"/>
</dbReference>
<proteinExistence type="predicted"/>
<evidence type="ECO:0000313" key="2">
    <source>
        <dbReference type="Proteomes" id="UP000018890"/>
    </source>
</evidence>
<sequence>MHHVKPHGALYNVAAKDKSVAEAIAKAVYNVDPNLVLFGLANSHLVQEGRKTGLRVANEVFADRTYQSDGSLTPRTNEQALIHDLDVAINQVVTMVKQGEVTATDGTIVPIQADTICVHGDGEKALQFVTELRTRIGELEGISLSMDFNSGLE</sequence>
<dbReference type="GO" id="GO:0005975">
    <property type="term" value="P:carbohydrate metabolic process"/>
    <property type="evidence" value="ECO:0007669"/>
    <property type="project" value="InterPro"/>
</dbReference>
<dbReference type="SUPFAM" id="SSF88713">
    <property type="entry name" value="Glycoside hydrolase/deacetylase"/>
    <property type="match status" value="1"/>
</dbReference>
<protein>
    <submittedName>
        <fullName evidence="1">Lactam utilization protein LamB</fullName>
    </submittedName>
</protein>
<gene>
    <name evidence="1" type="ORF">JCM9140_2477</name>
</gene>
<dbReference type="EMBL" id="BAUT01000024">
    <property type="protein sequence ID" value="GAE26420.1"/>
    <property type="molecule type" value="Genomic_DNA"/>
</dbReference>
<dbReference type="InterPro" id="IPR011330">
    <property type="entry name" value="Glyco_hydro/deAcase_b/a-brl"/>
</dbReference>
<name>W4Q3B5_9BACI</name>
<accession>W4Q3B5</accession>
<reference evidence="1" key="1">
    <citation type="journal article" date="2014" name="Genome Announc.">
        <title>Draft Genome Sequences of Three Alkaliphilic Bacillus Strains, Bacillus wakoensis JCM 9140T, Bacillus akibai JCM 9157T, and Bacillus hemicellulosilyticus JCM 9152T.</title>
        <authorList>
            <person name="Yuki M."/>
            <person name="Oshima K."/>
            <person name="Suda W."/>
            <person name="Oshida Y."/>
            <person name="Kitamura K."/>
            <person name="Iida T."/>
            <person name="Hattori M."/>
            <person name="Ohkuma M."/>
        </authorList>
    </citation>
    <scope>NUCLEOTIDE SEQUENCE [LARGE SCALE GENOMIC DNA]</scope>
    <source>
        <strain evidence="1">JCM 9140</strain>
    </source>
</reference>
<dbReference type="Gene3D" id="3.20.20.370">
    <property type="entry name" value="Glycoside hydrolase/deacetylase"/>
    <property type="match status" value="1"/>
</dbReference>
<dbReference type="STRING" id="1236970.JCM9140_2477"/>
<keyword evidence="2" id="KW-1185">Reference proteome</keyword>
<dbReference type="InterPro" id="IPR005501">
    <property type="entry name" value="LamB/YcsF/PxpA-like"/>
</dbReference>
<organism evidence="1 2">
    <name type="scientific">Halalkalibacter wakoensis JCM 9140</name>
    <dbReference type="NCBI Taxonomy" id="1236970"/>
    <lineage>
        <taxon>Bacteria</taxon>
        <taxon>Bacillati</taxon>
        <taxon>Bacillota</taxon>
        <taxon>Bacilli</taxon>
        <taxon>Bacillales</taxon>
        <taxon>Bacillaceae</taxon>
        <taxon>Halalkalibacter</taxon>
    </lineage>
</organism>